<evidence type="ECO:0000256" key="7">
    <source>
        <dbReference type="ARBA" id="ARBA00023136"/>
    </source>
</evidence>
<dbReference type="SUPFAM" id="SSF144000">
    <property type="entry name" value="Oxysterol-binding protein-like"/>
    <property type="match status" value="1"/>
</dbReference>
<evidence type="ECO:0000256" key="1">
    <source>
        <dbReference type="ARBA" id="ARBA00004141"/>
    </source>
</evidence>
<proteinExistence type="inferred from homology"/>
<dbReference type="InterPro" id="IPR037239">
    <property type="entry name" value="OSBP_sf"/>
</dbReference>
<dbReference type="Pfam" id="PF01237">
    <property type="entry name" value="Oxysterol_BP"/>
    <property type="match status" value="1"/>
</dbReference>
<dbReference type="PANTHER" id="PTHR10383:SF9">
    <property type="entry name" value="SERINE INCORPORATOR, ISOFORM F"/>
    <property type="match status" value="1"/>
</dbReference>
<evidence type="ECO:0000256" key="6">
    <source>
        <dbReference type="ARBA" id="ARBA00023121"/>
    </source>
</evidence>
<dbReference type="Gene3D" id="2.40.160.120">
    <property type="match status" value="1"/>
</dbReference>
<dbReference type="EMBL" id="OB663486">
    <property type="protein sequence ID" value="CAD7231414.1"/>
    <property type="molecule type" value="Genomic_DNA"/>
</dbReference>
<organism evidence="12">
    <name type="scientific">Cyprideis torosa</name>
    <dbReference type="NCBI Taxonomy" id="163714"/>
    <lineage>
        <taxon>Eukaryota</taxon>
        <taxon>Metazoa</taxon>
        <taxon>Ecdysozoa</taxon>
        <taxon>Arthropoda</taxon>
        <taxon>Crustacea</taxon>
        <taxon>Oligostraca</taxon>
        <taxon>Ostracoda</taxon>
        <taxon>Podocopa</taxon>
        <taxon>Podocopida</taxon>
        <taxon>Cytherocopina</taxon>
        <taxon>Cytheroidea</taxon>
        <taxon>Cytherideidae</taxon>
        <taxon>Cyprideis</taxon>
    </lineage>
</organism>
<keyword evidence="6" id="KW-0446">Lipid-binding</keyword>
<evidence type="ECO:0000256" key="2">
    <source>
        <dbReference type="ARBA" id="ARBA00006665"/>
    </source>
</evidence>
<dbReference type="InterPro" id="IPR005016">
    <property type="entry name" value="TDE1/TMS"/>
</dbReference>
<evidence type="ECO:0000256" key="10">
    <source>
        <dbReference type="SAM" id="MobiDB-lite"/>
    </source>
</evidence>
<evidence type="ECO:0000256" key="8">
    <source>
        <dbReference type="RuleBase" id="RU003844"/>
    </source>
</evidence>
<feature type="region of interest" description="Disordered" evidence="10">
    <location>
        <begin position="1"/>
        <end position="68"/>
    </location>
</feature>
<dbReference type="Pfam" id="PF03348">
    <property type="entry name" value="Serinc"/>
    <property type="match status" value="1"/>
</dbReference>
<evidence type="ECO:0000256" key="9">
    <source>
        <dbReference type="RuleBase" id="RU003845"/>
    </source>
</evidence>
<feature type="transmembrane region" description="Helical" evidence="11">
    <location>
        <begin position="874"/>
        <end position="891"/>
    </location>
</feature>
<evidence type="ECO:0000256" key="4">
    <source>
        <dbReference type="ARBA" id="ARBA00022692"/>
    </source>
</evidence>
<gene>
    <name evidence="12" type="ORF">CTOB1V02_LOCUS9261</name>
</gene>
<dbReference type="GO" id="GO:0008289">
    <property type="term" value="F:lipid binding"/>
    <property type="evidence" value="ECO:0007669"/>
    <property type="project" value="UniProtKB-KW"/>
</dbReference>
<dbReference type="PANTHER" id="PTHR10383">
    <property type="entry name" value="SERINE INCORPORATOR"/>
    <property type="match status" value="1"/>
</dbReference>
<feature type="transmembrane region" description="Helical" evidence="11">
    <location>
        <begin position="639"/>
        <end position="659"/>
    </location>
</feature>
<feature type="transmembrane region" description="Helical" evidence="11">
    <location>
        <begin position="948"/>
        <end position="968"/>
    </location>
</feature>
<comment type="similarity">
    <text evidence="3 8">Belongs to the OSBP family.</text>
</comment>
<dbReference type="InterPro" id="IPR018494">
    <property type="entry name" value="Oxysterol-bd_CS"/>
</dbReference>
<comment type="similarity">
    <text evidence="2">Belongs to the TDE1 family.</text>
</comment>
<keyword evidence="5 11" id="KW-1133">Transmembrane helix</keyword>
<keyword evidence="4 11" id="KW-0812">Transmembrane</keyword>
<keyword evidence="9" id="KW-0813">Transport</keyword>
<feature type="transmembrane region" description="Helical" evidence="11">
    <location>
        <begin position="781"/>
        <end position="799"/>
    </location>
</feature>
<dbReference type="OrthoDB" id="5963193at2759"/>
<name>A0A7R8WLS8_9CRUS</name>
<feature type="transmembrane region" description="Helical" evidence="11">
    <location>
        <begin position="589"/>
        <end position="607"/>
    </location>
</feature>
<feature type="compositionally biased region" description="Polar residues" evidence="10">
    <location>
        <begin position="116"/>
        <end position="140"/>
    </location>
</feature>
<feature type="transmembrane region" description="Helical" evidence="11">
    <location>
        <begin position="811"/>
        <end position="829"/>
    </location>
</feature>
<dbReference type="PROSITE" id="PS01013">
    <property type="entry name" value="OSBP"/>
    <property type="match status" value="1"/>
</dbReference>
<sequence length="969" mass="106474">MVETLAKQHSLLEKKAIEHSGANAPEGPRPSLIPGPSIGAGAGGGPGGSCGAETASIGAGSDWDDDEFFDAEELASGEEEGEEFIVHMSSGDAVSAAPSEDSEKSDEKEARGNFRVSASSPNLSPLPETTRTGPGDQETSGFPFPEGQAAVAGPVHRVRRLRVPDKPQYPINLWNIIKVSILSINLWNIIKNSIGKDLSKIPFPVNFGEPLSMLQRVTEAYEYYELLDTAAKTENQWEMLAYVAAFNVSSYASSAIRTGKPFNPLLGETYECDRREDMGFRALLEQVSHHPPVAAGIIEGRGWTGTFEFSMSSKFRGKYLQVIPQGCQRLEFPERGYVITYTRATTTVNNIIVGRLWVDNHGDCEVINHSTGDVCHLKFIPYSYFSRMGSRRVTGTVQDKDGNVKWILNGTWDESMSGAEAIRTSTENGRTVVDTGPARILTSPSSFSSPRILTSLSSFSSPRILTSLSSFSSPRILTSPSSFSSPRILTSLSSFSSPRILTILWTANKRPPPGSERYYNMGVLACQLNEMEPGVAPTDCRRRPDQRFMEEGDFDAANSEKLACCLGSSACGLCCSACPSCKNSTSSRLMYAILLLVTTVVCCVMLSPGLEQHLKKVPFCDDTVIAEGYHCENVVGYLAVYRICFVVVLFYAAMALIMIGVRSSSDWRAGIQNGFWGLKYLLVIGGCVGAFFIPRGAFGSVWMYFGMVGGFLFILIQLVLILDFAHSWAESWVDRYEETESKKWYAALLSFTFLHYILCIVAVVLFYVYYTRPDDCGLHKFFISFNLILCVGISVVSILDRVQEVQPRSGLLQASFISLYVMYLTWSAMTNTPDCQFNPSFEKIIHPEQNVTDSVTAVDTTACNDDGKPSLDRQSIVSLIIWFLCVLYSSIRNASGSQAQKLGVGNVLLDEDGTAGAGDDGNVVERGGGRGQTVYDNESDGVSYSWSFFHLMFVFSTLYVMMTLTNWFS</sequence>
<accession>A0A7R8WLS8</accession>
<dbReference type="InterPro" id="IPR000648">
    <property type="entry name" value="Oxysterol-bd"/>
</dbReference>
<feature type="compositionally biased region" description="Basic and acidic residues" evidence="10">
    <location>
        <begin position="101"/>
        <end position="112"/>
    </location>
</feature>
<comment type="subcellular location">
    <subcellularLocation>
        <location evidence="1">Membrane</location>
        <topology evidence="1">Multi-pass membrane protein</topology>
    </subcellularLocation>
</comment>
<dbReference type="FunFam" id="2.40.160.120:FF:000001">
    <property type="entry name" value="Oxysterol-binding protein"/>
    <property type="match status" value="1"/>
</dbReference>
<protein>
    <recommendedName>
        <fullName evidence="9">Oxysterol-binding protein</fullName>
    </recommendedName>
</protein>
<feature type="transmembrane region" description="Helical" evidence="11">
    <location>
        <begin position="745"/>
        <end position="769"/>
    </location>
</feature>
<dbReference type="GO" id="GO:0120009">
    <property type="term" value="P:intermembrane lipid transfer"/>
    <property type="evidence" value="ECO:0007669"/>
    <property type="project" value="UniProtKB-ARBA"/>
</dbReference>
<reference evidence="12" key="1">
    <citation type="submission" date="2020-11" db="EMBL/GenBank/DDBJ databases">
        <authorList>
            <person name="Tran Van P."/>
        </authorList>
    </citation>
    <scope>NUCLEOTIDE SEQUENCE</scope>
</reference>
<dbReference type="GO" id="GO:0016020">
    <property type="term" value="C:membrane"/>
    <property type="evidence" value="ECO:0007669"/>
    <property type="project" value="UniProtKB-SubCell"/>
</dbReference>
<evidence type="ECO:0000256" key="3">
    <source>
        <dbReference type="ARBA" id="ARBA00008842"/>
    </source>
</evidence>
<dbReference type="AlphaFoldDB" id="A0A7R8WLS8"/>
<feature type="region of interest" description="Disordered" evidence="10">
    <location>
        <begin position="91"/>
        <end position="148"/>
    </location>
</feature>
<feature type="transmembrane region" description="Helical" evidence="11">
    <location>
        <begin position="704"/>
        <end position="725"/>
    </location>
</feature>
<keyword evidence="9" id="KW-0445">Lipid transport</keyword>
<feature type="transmembrane region" description="Helical" evidence="11">
    <location>
        <begin position="680"/>
        <end position="698"/>
    </location>
</feature>
<evidence type="ECO:0000256" key="11">
    <source>
        <dbReference type="SAM" id="Phobius"/>
    </source>
</evidence>
<keyword evidence="7 11" id="KW-0472">Membrane</keyword>
<feature type="compositionally biased region" description="Gly residues" evidence="10">
    <location>
        <begin position="38"/>
        <end position="50"/>
    </location>
</feature>
<evidence type="ECO:0000256" key="5">
    <source>
        <dbReference type="ARBA" id="ARBA00022989"/>
    </source>
</evidence>
<evidence type="ECO:0000313" key="12">
    <source>
        <dbReference type="EMBL" id="CAD7231414.1"/>
    </source>
</evidence>